<protein>
    <submittedName>
        <fullName evidence="8">Radical SAM protein</fullName>
    </submittedName>
</protein>
<reference evidence="8 9" key="1">
    <citation type="journal article" date="2017" name="ISME J.">
        <title>Energy and carbon metabolisms in a deep terrestrial subsurface fluid microbial community.</title>
        <authorList>
            <person name="Momper L."/>
            <person name="Jungbluth S.P."/>
            <person name="Lee M.D."/>
            <person name="Amend J.P."/>
        </authorList>
    </citation>
    <scope>NUCLEOTIDE SEQUENCE [LARGE SCALE GENOMIC DNA]</scope>
    <source>
        <strain evidence="8">SURF_26</strain>
    </source>
</reference>
<evidence type="ECO:0000256" key="5">
    <source>
        <dbReference type="ARBA" id="ARBA00023004"/>
    </source>
</evidence>
<dbReference type="PROSITE" id="PS51918">
    <property type="entry name" value="RADICAL_SAM"/>
    <property type="match status" value="1"/>
</dbReference>
<name>A0A3A4R6C1_9BACT</name>
<keyword evidence="4" id="KW-0479">Metal-binding</keyword>
<keyword evidence="2" id="KW-0004">4Fe-4S</keyword>
<dbReference type="PANTHER" id="PTHR43787">
    <property type="entry name" value="FEMO COFACTOR BIOSYNTHESIS PROTEIN NIFB-RELATED"/>
    <property type="match status" value="1"/>
</dbReference>
<dbReference type="InterPro" id="IPR040084">
    <property type="entry name" value="GTPase_Obg"/>
</dbReference>
<dbReference type="Proteomes" id="UP000266426">
    <property type="component" value="Unassembled WGS sequence"/>
</dbReference>
<dbReference type="GO" id="GO:0046872">
    <property type="term" value="F:metal ion binding"/>
    <property type="evidence" value="ECO:0007669"/>
    <property type="project" value="UniProtKB-KW"/>
</dbReference>
<dbReference type="InterPro" id="IPR007197">
    <property type="entry name" value="rSAM"/>
</dbReference>
<dbReference type="SFLD" id="SFLDS00029">
    <property type="entry name" value="Radical_SAM"/>
    <property type="match status" value="1"/>
</dbReference>
<sequence>MKKICLQSNIIYGPIASRRLGNSLGINLLPTEFKLCSLDCTYCQYGYTQHKVFDRIPSDYVPAMKLVVKEVEHALKQYIASETKLDYLTFAGNGEPTLHPNFPELVSAIVELRDKYLPDVKTAILSNASRVSDASIRAALMRLDKRFMKLDAGDGKTFKEINNPHEKVSYSSLVKALSSMRPLILQTMLVDGCACNSDDDHIDLLIDQYKKIQPIAIQIYSLDREPANASLVKVPQERLLAISRRIERETAIPVDIF</sequence>
<evidence type="ECO:0000256" key="2">
    <source>
        <dbReference type="ARBA" id="ARBA00022485"/>
    </source>
</evidence>
<dbReference type="Gene3D" id="3.20.20.70">
    <property type="entry name" value="Aldolase class I"/>
    <property type="match status" value="1"/>
</dbReference>
<gene>
    <name evidence="8" type="ORF">C4541_00985</name>
</gene>
<dbReference type="InterPro" id="IPR013785">
    <property type="entry name" value="Aldolase_TIM"/>
</dbReference>
<dbReference type="GO" id="GO:0051539">
    <property type="term" value="F:4 iron, 4 sulfur cluster binding"/>
    <property type="evidence" value="ECO:0007669"/>
    <property type="project" value="UniProtKB-KW"/>
</dbReference>
<dbReference type="AlphaFoldDB" id="A0A3A4R6C1"/>
<evidence type="ECO:0000313" key="9">
    <source>
        <dbReference type="Proteomes" id="UP000266426"/>
    </source>
</evidence>
<dbReference type="CDD" id="cd01335">
    <property type="entry name" value="Radical_SAM"/>
    <property type="match status" value="1"/>
</dbReference>
<evidence type="ECO:0000259" key="7">
    <source>
        <dbReference type="PROSITE" id="PS51918"/>
    </source>
</evidence>
<accession>A0A3A4R6C1</accession>
<proteinExistence type="predicted"/>
<dbReference type="InterPro" id="IPR058240">
    <property type="entry name" value="rSAM_sf"/>
</dbReference>
<comment type="cofactor">
    <cofactor evidence="1">
        <name>[4Fe-4S] cluster</name>
        <dbReference type="ChEBI" id="CHEBI:49883"/>
    </cofactor>
</comment>
<comment type="caution">
    <text evidence="8">The sequence shown here is derived from an EMBL/GenBank/DDBJ whole genome shotgun (WGS) entry which is preliminary data.</text>
</comment>
<evidence type="ECO:0000256" key="4">
    <source>
        <dbReference type="ARBA" id="ARBA00022723"/>
    </source>
</evidence>
<dbReference type="PANTHER" id="PTHR43787:SF11">
    <property type="entry name" value="UPF0026 PROTEIN SLR1464"/>
    <property type="match status" value="1"/>
</dbReference>
<keyword evidence="6" id="KW-0411">Iron-sulfur</keyword>
<evidence type="ECO:0000256" key="3">
    <source>
        <dbReference type="ARBA" id="ARBA00022691"/>
    </source>
</evidence>
<dbReference type="Pfam" id="PF04055">
    <property type="entry name" value="Radical_SAM"/>
    <property type="match status" value="1"/>
</dbReference>
<keyword evidence="3" id="KW-0949">S-adenosyl-L-methionine</keyword>
<dbReference type="SFLD" id="SFLDG01083">
    <property type="entry name" value="Uncharacterised_Radical_SAM_Su"/>
    <property type="match status" value="1"/>
</dbReference>
<dbReference type="SUPFAM" id="SSF102114">
    <property type="entry name" value="Radical SAM enzymes"/>
    <property type="match status" value="1"/>
</dbReference>
<evidence type="ECO:0000256" key="6">
    <source>
        <dbReference type="ARBA" id="ARBA00023014"/>
    </source>
</evidence>
<evidence type="ECO:0000256" key="1">
    <source>
        <dbReference type="ARBA" id="ARBA00001966"/>
    </source>
</evidence>
<evidence type="ECO:0000313" key="8">
    <source>
        <dbReference type="EMBL" id="RJP61906.1"/>
    </source>
</evidence>
<feature type="domain" description="Radical SAM core" evidence="7">
    <location>
        <begin position="18"/>
        <end position="257"/>
    </location>
</feature>
<dbReference type="EMBL" id="QZJZ01000007">
    <property type="protein sequence ID" value="RJP61906.1"/>
    <property type="molecule type" value="Genomic_DNA"/>
</dbReference>
<dbReference type="GO" id="GO:0003824">
    <property type="term" value="F:catalytic activity"/>
    <property type="evidence" value="ECO:0007669"/>
    <property type="project" value="InterPro"/>
</dbReference>
<organism evidence="8 9">
    <name type="scientific">Candidatus Auribacter fodinae</name>
    <dbReference type="NCBI Taxonomy" id="2093366"/>
    <lineage>
        <taxon>Bacteria</taxon>
        <taxon>Pseudomonadati</taxon>
        <taxon>Candidatus Auribacterota</taxon>
        <taxon>Candidatus Auribacteria</taxon>
        <taxon>Candidatus Auribacterales</taxon>
        <taxon>Candidatus Auribacteraceae</taxon>
        <taxon>Candidatus Auribacter</taxon>
    </lineage>
</organism>
<keyword evidence="5" id="KW-0408">Iron</keyword>